<organism evidence="2">
    <name type="scientific">marine sediment metagenome</name>
    <dbReference type="NCBI Taxonomy" id="412755"/>
    <lineage>
        <taxon>unclassified sequences</taxon>
        <taxon>metagenomes</taxon>
        <taxon>ecological metagenomes</taxon>
    </lineage>
</organism>
<feature type="transmembrane region" description="Helical" evidence="1">
    <location>
        <begin position="12"/>
        <end position="32"/>
    </location>
</feature>
<keyword evidence="1" id="KW-1133">Transmembrane helix</keyword>
<name>X0VKY2_9ZZZZ</name>
<sequence>MKKENGKKAMGSSGMAGFVYCLGFIGAAVYYISHATGFGMGVIGFLKAIVWPAFLVHGLLTFLGTQI</sequence>
<proteinExistence type="predicted"/>
<keyword evidence="1" id="KW-0472">Membrane</keyword>
<accession>X0VKY2</accession>
<gene>
    <name evidence="2" type="ORF">S01H1_36009</name>
</gene>
<protein>
    <submittedName>
        <fullName evidence="2">Uncharacterized protein</fullName>
    </submittedName>
</protein>
<comment type="caution">
    <text evidence="2">The sequence shown here is derived from an EMBL/GenBank/DDBJ whole genome shotgun (WGS) entry which is preliminary data.</text>
</comment>
<evidence type="ECO:0000256" key="1">
    <source>
        <dbReference type="SAM" id="Phobius"/>
    </source>
</evidence>
<dbReference type="AlphaFoldDB" id="X0VKY2"/>
<keyword evidence="1" id="KW-0812">Transmembrane</keyword>
<feature type="transmembrane region" description="Helical" evidence="1">
    <location>
        <begin position="38"/>
        <end position="63"/>
    </location>
</feature>
<dbReference type="EMBL" id="BARS01022526">
    <property type="protein sequence ID" value="GAG01221.1"/>
    <property type="molecule type" value="Genomic_DNA"/>
</dbReference>
<reference evidence="2" key="1">
    <citation type="journal article" date="2014" name="Front. Microbiol.">
        <title>High frequency of phylogenetically diverse reductive dehalogenase-homologous genes in deep subseafloor sedimentary metagenomes.</title>
        <authorList>
            <person name="Kawai M."/>
            <person name="Futagami T."/>
            <person name="Toyoda A."/>
            <person name="Takaki Y."/>
            <person name="Nishi S."/>
            <person name="Hori S."/>
            <person name="Arai W."/>
            <person name="Tsubouchi T."/>
            <person name="Morono Y."/>
            <person name="Uchiyama I."/>
            <person name="Ito T."/>
            <person name="Fujiyama A."/>
            <person name="Inagaki F."/>
            <person name="Takami H."/>
        </authorList>
    </citation>
    <scope>NUCLEOTIDE SEQUENCE</scope>
    <source>
        <strain evidence="2">Expedition CK06-06</strain>
    </source>
</reference>
<evidence type="ECO:0000313" key="2">
    <source>
        <dbReference type="EMBL" id="GAG01221.1"/>
    </source>
</evidence>